<dbReference type="Proteomes" id="UP000006176">
    <property type="component" value="Chromosome"/>
</dbReference>
<name>I3XVD6_SULBS</name>
<evidence type="ECO:0000313" key="1">
    <source>
        <dbReference type="EMBL" id="AFL67910.1"/>
    </source>
</evidence>
<dbReference type="AlphaFoldDB" id="I3XVD6"/>
<reference evidence="1 2" key="1">
    <citation type="submission" date="2012-06" db="EMBL/GenBank/DDBJ databases">
        <title>Complete sequence of Sulfurospirillum barnesii SES-3.</title>
        <authorList>
            <consortium name="US DOE Joint Genome Institute"/>
            <person name="Lucas S."/>
            <person name="Han J."/>
            <person name="Lapidus A."/>
            <person name="Cheng J.-F."/>
            <person name="Goodwin L."/>
            <person name="Pitluck S."/>
            <person name="Peters L."/>
            <person name="Ovchinnikova G."/>
            <person name="Lu M."/>
            <person name="Detter J.C."/>
            <person name="Han C."/>
            <person name="Tapia R."/>
            <person name="Land M."/>
            <person name="Hauser L."/>
            <person name="Kyrpides N."/>
            <person name="Ivanova N."/>
            <person name="Pagani I."/>
            <person name="Stolz J."/>
            <person name="Arkin A."/>
            <person name="Dehal P."/>
            <person name="Oremland R."/>
            <person name="Saltikov C."/>
            <person name="Basu P."/>
            <person name="Hollibaugh J."/>
            <person name="Newman D."/>
            <person name="Stolyar S."/>
            <person name="Hazen T."/>
            <person name="Woyke T."/>
        </authorList>
    </citation>
    <scope>NUCLEOTIDE SEQUENCE [LARGE SCALE GENOMIC DNA]</scope>
    <source>
        <strain evidence="2">ATCC 700032 / DSM 10660 / SES-3</strain>
    </source>
</reference>
<dbReference type="OrthoDB" id="5464763at2"/>
<proteinExistence type="predicted"/>
<evidence type="ECO:0000313" key="2">
    <source>
        <dbReference type="Proteomes" id="UP000006176"/>
    </source>
</evidence>
<dbReference type="PATRIC" id="fig|760154.4.peg.598"/>
<protein>
    <submittedName>
        <fullName evidence="1">Uncharacterized protein</fullName>
    </submittedName>
</protein>
<dbReference type="KEGG" id="sba:Sulba_0602"/>
<dbReference type="HOGENOM" id="CLU_1239600_0_0_7"/>
<dbReference type="EMBL" id="CP003333">
    <property type="protein sequence ID" value="AFL67910.1"/>
    <property type="molecule type" value="Genomic_DNA"/>
</dbReference>
<accession>I3XVD6</accession>
<gene>
    <name evidence="1" type="ordered locus">Sulba_0602</name>
</gene>
<keyword evidence="2" id="KW-1185">Reference proteome</keyword>
<sequence>MIYNYDFEFQNAIENTIKVGVNIDNYEPTNKRYFTQNIGDFSNKIISTLLWLKEKKKIKGQPEFIPLLGAIIGNCGPFHNYMKPIIEQAFNCKSFLTLGYIKLTYNDMEETTYHKFELTDIERSINSNGIFSHNHHIWLTLDSGEILDMTFLMTYKSINDKNFYKTVVNEGIPFEFVTRHYSELPKGMEYKPMFVGDEVLNKAGYNIKSLTNIVVWDSYPENI</sequence>
<organism evidence="1 2">
    <name type="scientific">Sulfurospirillum barnesii (strain ATCC 700032 / DSM 10660 / SES-3)</name>
    <dbReference type="NCBI Taxonomy" id="760154"/>
    <lineage>
        <taxon>Bacteria</taxon>
        <taxon>Pseudomonadati</taxon>
        <taxon>Campylobacterota</taxon>
        <taxon>Epsilonproteobacteria</taxon>
        <taxon>Campylobacterales</taxon>
        <taxon>Sulfurospirillaceae</taxon>
        <taxon>Sulfurospirillum</taxon>
    </lineage>
</organism>
<dbReference type="RefSeq" id="WP_014768790.1">
    <property type="nucleotide sequence ID" value="NC_018002.1"/>
</dbReference>